<dbReference type="InterPro" id="IPR008927">
    <property type="entry name" value="6-PGluconate_DH-like_C_sf"/>
</dbReference>
<accession>A0AAE6IK18</accession>
<dbReference type="SUPFAM" id="SSF48179">
    <property type="entry name" value="6-phosphogluconate dehydrogenase C-terminal domain-like"/>
    <property type="match status" value="1"/>
</dbReference>
<evidence type="ECO:0000256" key="3">
    <source>
        <dbReference type="ARBA" id="ARBA00022857"/>
    </source>
</evidence>
<dbReference type="GO" id="GO:0005737">
    <property type="term" value="C:cytoplasm"/>
    <property type="evidence" value="ECO:0007669"/>
    <property type="project" value="UniProtKB-SubCell"/>
</dbReference>
<keyword evidence="6 9" id="KW-0028">Amino-acid biosynthesis</keyword>
<dbReference type="PANTHER" id="PTHR11645:SF0">
    <property type="entry name" value="PYRROLINE-5-CARBOXYLATE REDUCTASE 3"/>
    <property type="match status" value="1"/>
</dbReference>
<evidence type="ECO:0000313" key="13">
    <source>
        <dbReference type="Proteomes" id="UP000321332"/>
    </source>
</evidence>
<dbReference type="PROSITE" id="PS00521">
    <property type="entry name" value="P5CR"/>
    <property type="match status" value="1"/>
</dbReference>
<dbReference type="GO" id="GO:0055129">
    <property type="term" value="P:L-proline biosynthetic process"/>
    <property type="evidence" value="ECO:0007669"/>
    <property type="project" value="UniProtKB-UniRule"/>
</dbReference>
<evidence type="ECO:0000259" key="10">
    <source>
        <dbReference type="Pfam" id="PF03807"/>
    </source>
</evidence>
<proteinExistence type="inferred from homology"/>
<evidence type="ECO:0000313" key="12">
    <source>
        <dbReference type="EMBL" id="QEA33284.1"/>
    </source>
</evidence>
<dbReference type="Gene3D" id="1.10.3730.10">
    <property type="entry name" value="ProC C-terminal domain-like"/>
    <property type="match status" value="1"/>
</dbReference>
<comment type="catalytic activity">
    <reaction evidence="6">
        <text>L-proline + NAD(+) = (S)-1-pyrroline-5-carboxylate + NADH + 2 H(+)</text>
        <dbReference type="Rhea" id="RHEA:14105"/>
        <dbReference type="ChEBI" id="CHEBI:15378"/>
        <dbReference type="ChEBI" id="CHEBI:17388"/>
        <dbReference type="ChEBI" id="CHEBI:57540"/>
        <dbReference type="ChEBI" id="CHEBI:57945"/>
        <dbReference type="ChEBI" id="CHEBI:60039"/>
        <dbReference type="EC" id="1.5.1.2"/>
    </reaction>
</comment>
<dbReference type="PIRSF" id="PIRSF000193">
    <property type="entry name" value="Pyrrol-5-carb_rd"/>
    <property type="match status" value="1"/>
</dbReference>
<dbReference type="Pfam" id="PF03807">
    <property type="entry name" value="F420_oxidored"/>
    <property type="match status" value="1"/>
</dbReference>
<feature type="binding site" evidence="8">
    <location>
        <begin position="7"/>
        <end position="12"/>
    </location>
    <ligand>
        <name>NADP(+)</name>
        <dbReference type="ChEBI" id="CHEBI:58349"/>
    </ligand>
</feature>
<evidence type="ECO:0000256" key="2">
    <source>
        <dbReference type="ARBA" id="ARBA00022650"/>
    </source>
</evidence>
<dbReference type="RefSeq" id="WP_014973773.1">
    <property type="nucleotide sequence ID" value="NZ_BPKR01000007.1"/>
</dbReference>
<dbReference type="InterPro" id="IPR000304">
    <property type="entry name" value="Pyrroline-COOH_reductase"/>
</dbReference>
<dbReference type="EC" id="1.5.1.2" evidence="6 7"/>
<evidence type="ECO:0000256" key="6">
    <source>
        <dbReference type="HAMAP-Rule" id="MF_01925"/>
    </source>
</evidence>
<dbReference type="FunFam" id="1.10.3730.10:FF:000001">
    <property type="entry name" value="Pyrroline-5-carboxylate reductase"/>
    <property type="match status" value="1"/>
</dbReference>
<dbReference type="Pfam" id="PF14748">
    <property type="entry name" value="P5CR_dimer"/>
    <property type="match status" value="1"/>
</dbReference>
<dbReference type="GO" id="GO:0004735">
    <property type="term" value="F:pyrroline-5-carboxylate reductase activity"/>
    <property type="evidence" value="ECO:0007669"/>
    <property type="project" value="UniProtKB-UniRule"/>
</dbReference>
<dbReference type="HAMAP" id="MF_01925">
    <property type="entry name" value="P5C_reductase"/>
    <property type="match status" value="1"/>
</dbReference>
<organism evidence="12 13">
    <name type="scientific">Leuconostoc carnosum</name>
    <dbReference type="NCBI Taxonomy" id="1252"/>
    <lineage>
        <taxon>Bacteria</taxon>
        <taxon>Bacillati</taxon>
        <taxon>Bacillota</taxon>
        <taxon>Bacilli</taxon>
        <taxon>Lactobacillales</taxon>
        <taxon>Lactobacillaceae</taxon>
        <taxon>Leuconostoc</taxon>
    </lineage>
</organism>
<dbReference type="InterPro" id="IPR053790">
    <property type="entry name" value="P5CR-like_CS"/>
</dbReference>
<dbReference type="EMBL" id="CP042374">
    <property type="protein sequence ID" value="QEA33284.1"/>
    <property type="molecule type" value="Genomic_DNA"/>
</dbReference>
<dbReference type="AlphaFoldDB" id="A0AAE6IK18"/>
<keyword evidence="6" id="KW-0963">Cytoplasm</keyword>
<comment type="subcellular location">
    <subcellularLocation>
        <location evidence="6">Cytoplasm</location>
    </subcellularLocation>
</comment>
<dbReference type="OMA" id="VWAVKPQ"/>
<sequence>MTKYGFIGTGNMAKAMIQGLLKSGVQATDILVSSPRSASKLADTWGVLALSPQALIDESNVVVLAFLPNQLTRITNELHFDQQLIISVLAGISLSELQEATHSTEIVRTLPNVNVAINQGLIAFASGQLMAPNAQLFGQFTEKLGESTDLSEDQFTIFSAIAGSGPAFVFKYIKALSQAGINNGLSEEVATNIATKTVLGSAMMLASSDATAQELEDKVASPGGSTRAGLDDLDAENFDDAVKHAIKATMQHKHL</sequence>
<protein>
    <recommendedName>
        <fullName evidence="6 7">Pyrroline-5-carboxylate reductase</fullName>
        <shortName evidence="6">P5C reductase</shortName>
        <shortName evidence="6">P5CR</shortName>
        <ecNumber evidence="6 7">1.5.1.2</ecNumber>
    </recommendedName>
    <alternativeName>
        <fullName evidence="6">PCA reductase</fullName>
    </alternativeName>
</protein>
<evidence type="ECO:0000256" key="5">
    <source>
        <dbReference type="ARBA" id="ARBA00058118"/>
    </source>
</evidence>
<comment type="similarity">
    <text evidence="1 6 9">Belongs to the pyrroline-5-carboxylate reductase family.</text>
</comment>
<evidence type="ECO:0000259" key="11">
    <source>
        <dbReference type="Pfam" id="PF14748"/>
    </source>
</evidence>
<dbReference type="InterPro" id="IPR028939">
    <property type="entry name" value="P5C_Rdtase_cat_N"/>
</dbReference>
<comment type="pathway">
    <text evidence="6 9">Amino-acid biosynthesis; L-proline biosynthesis; L-proline from L-glutamate 5-semialdehyde: step 1/1.</text>
</comment>
<keyword evidence="2 6" id="KW-0641">Proline biosynthesis</keyword>
<feature type="domain" description="Pyrroline-5-carboxylate reductase catalytic N-terminal" evidence="10">
    <location>
        <begin position="3"/>
        <end position="91"/>
    </location>
</feature>
<dbReference type="InterPro" id="IPR036291">
    <property type="entry name" value="NAD(P)-bd_dom_sf"/>
</dbReference>
<comment type="function">
    <text evidence="5 6">Catalyzes the reduction of 1-pyrroline-5-carboxylate (PCA) to L-proline.</text>
</comment>
<comment type="catalytic activity">
    <reaction evidence="6 9">
        <text>L-proline + NADP(+) = (S)-1-pyrroline-5-carboxylate + NADPH + 2 H(+)</text>
        <dbReference type="Rhea" id="RHEA:14109"/>
        <dbReference type="ChEBI" id="CHEBI:15378"/>
        <dbReference type="ChEBI" id="CHEBI:17388"/>
        <dbReference type="ChEBI" id="CHEBI:57783"/>
        <dbReference type="ChEBI" id="CHEBI:58349"/>
        <dbReference type="ChEBI" id="CHEBI:60039"/>
        <dbReference type="EC" id="1.5.1.2"/>
    </reaction>
</comment>
<evidence type="ECO:0000256" key="8">
    <source>
        <dbReference type="PIRSR" id="PIRSR000193-1"/>
    </source>
</evidence>
<dbReference type="InterPro" id="IPR029036">
    <property type="entry name" value="P5CR_dimer"/>
</dbReference>
<dbReference type="NCBIfam" id="TIGR00112">
    <property type="entry name" value="proC"/>
    <property type="match status" value="1"/>
</dbReference>
<dbReference type="GeneID" id="61186801"/>
<feature type="binding site" evidence="8">
    <location>
        <begin position="65"/>
        <end position="68"/>
    </location>
    <ligand>
        <name>NADP(+)</name>
        <dbReference type="ChEBI" id="CHEBI:58349"/>
    </ligand>
</feature>
<name>A0AAE6IK18_LEUCA</name>
<gene>
    <name evidence="6 12" type="primary">proC</name>
    <name evidence="12" type="ORF">FGL89_03525</name>
</gene>
<evidence type="ECO:0000256" key="7">
    <source>
        <dbReference type="NCBIfam" id="TIGR00112"/>
    </source>
</evidence>
<reference evidence="12 13" key="1">
    <citation type="submission" date="2019-06" db="EMBL/GenBank/DDBJ databases">
        <title>Genome analyses of bacteria isolated from kimchi.</title>
        <authorList>
            <person name="Lee S."/>
            <person name="Ahn S."/>
            <person name="Roh S."/>
        </authorList>
    </citation>
    <scope>NUCLEOTIDE SEQUENCE [LARGE SCALE GENOMIC DNA]</scope>
    <source>
        <strain evidence="12 13">CBA3620</strain>
    </source>
</reference>
<dbReference type="SUPFAM" id="SSF51735">
    <property type="entry name" value="NAD(P)-binding Rossmann-fold domains"/>
    <property type="match status" value="1"/>
</dbReference>
<keyword evidence="4 6" id="KW-0560">Oxidoreductase</keyword>
<keyword evidence="3 6" id="KW-0521">NADP</keyword>
<dbReference type="Proteomes" id="UP000321332">
    <property type="component" value="Chromosome"/>
</dbReference>
<feature type="domain" description="Pyrroline-5-carboxylate reductase dimerisation" evidence="11">
    <location>
        <begin position="152"/>
        <end position="252"/>
    </location>
</feature>
<evidence type="ECO:0000256" key="9">
    <source>
        <dbReference type="RuleBase" id="RU003903"/>
    </source>
</evidence>
<dbReference type="PANTHER" id="PTHR11645">
    <property type="entry name" value="PYRROLINE-5-CARBOXYLATE REDUCTASE"/>
    <property type="match status" value="1"/>
</dbReference>
<evidence type="ECO:0000256" key="1">
    <source>
        <dbReference type="ARBA" id="ARBA00005525"/>
    </source>
</evidence>
<evidence type="ECO:0000256" key="4">
    <source>
        <dbReference type="ARBA" id="ARBA00023002"/>
    </source>
</evidence>
<dbReference type="Gene3D" id="3.40.50.720">
    <property type="entry name" value="NAD(P)-binding Rossmann-like Domain"/>
    <property type="match status" value="1"/>
</dbReference>